<gene>
    <name evidence="2" type="ORF">J2I46_18495</name>
</gene>
<keyword evidence="1" id="KW-1133">Transmembrane helix</keyword>
<feature type="transmembrane region" description="Helical" evidence="1">
    <location>
        <begin position="42"/>
        <end position="68"/>
    </location>
</feature>
<name>A0ABS3JKP9_9BACT</name>
<dbReference type="RefSeq" id="WP_207330526.1">
    <property type="nucleotide sequence ID" value="NZ_JAFMYW010000005.1"/>
</dbReference>
<keyword evidence="3" id="KW-1185">Reference proteome</keyword>
<accession>A0ABS3JKP9</accession>
<keyword evidence="1" id="KW-0812">Transmembrane</keyword>
<evidence type="ECO:0000313" key="3">
    <source>
        <dbReference type="Proteomes" id="UP000664628"/>
    </source>
</evidence>
<keyword evidence="1" id="KW-0472">Membrane</keyword>
<protein>
    <submittedName>
        <fullName evidence="2">Uncharacterized protein</fullName>
    </submittedName>
</protein>
<evidence type="ECO:0000256" key="1">
    <source>
        <dbReference type="SAM" id="Phobius"/>
    </source>
</evidence>
<dbReference type="Proteomes" id="UP000664628">
    <property type="component" value="Unassembled WGS sequence"/>
</dbReference>
<feature type="transmembrane region" description="Helical" evidence="1">
    <location>
        <begin position="89"/>
        <end position="114"/>
    </location>
</feature>
<organism evidence="2 3">
    <name type="scientific">Fibrella forsythiae</name>
    <dbReference type="NCBI Taxonomy" id="2817061"/>
    <lineage>
        <taxon>Bacteria</taxon>
        <taxon>Pseudomonadati</taxon>
        <taxon>Bacteroidota</taxon>
        <taxon>Cytophagia</taxon>
        <taxon>Cytophagales</taxon>
        <taxon>Spirosomataceae</taxon>
        <taxon>Fibrella</taxon>
    </lineage>
</organism>
<proteinExistence type="predicted"/>
<reference evidence="2 3" key="1">
    <citation type="submission" date="2021-03" db="EMBL/GenBank/DDBJ databases">
        <title>Fibrella sp. HMF5405 genome sequencing and assembly.</title>
        <authorList>
            <person name="Kang H."/>
            <person name="Kim H."/>
            <person name="Bae S."/>
            <person name="Joh K."/>
        </authorList>
    </citation>
    <scope>NUCLEOTIDE SEQUENCE [LARGE SCALE GENOMIC DNA]</scope>
    <source>
        <strain evidence="2 3">HMF5405</strain>
    </source>
</reference>
<sequence>MQPIDQAEAYLQSVIGKWIGLTSREVDELLRNEQSSTAFKKVMLSAVGLFLTPITLARALPGFTCAYNRFMRHLSIPSTIANLMPISRFAIFLGSLMIWVALFILFILVIRFAAILGIGGRFLLIFSASTSSSRSSCSGLIGGGGLGLTIC</sequence>
<dbReference type="EMBL" id="JAFMYW010000005">
    <property type="protein sequence ID" value="MBO0950591.1"/>
    <property type="molecule type" value="Genomic_DNA"/>
</dbReference>
<comment type="caution">
    <text evidence="2">The sequence shown here is derived from an EMBL/GenBank/DDBJ whole genome shotgun (WGS) entry which is preliminary data.</text>
</comment>
<evidence type="ECO:0000313" key="2">
    <source>
        <dbReference type="EMBL" id="MBO0950591.1"/>
    </source>
</evidence>